<gene>
    <name evidence="1" type="ORF">COU89_03715</name>
</gene>
<dbReference type="AlphaFoldDB" id="A0A2M8KTW6"/>
<evidence type="ECO:0000313" key="1">
    <source>
        <dbReference type="EMBL" id="PJE63375.1"/>
    </source>
</evidence>
<proteinExistence type="predicted"/>
<dbReference type="Proteomes" id="UP000231569">
    <property type="component" value="Unassembled WGS sequence"/>
</dbReference>
<comment type="caution">
    <text evidence="1">The sequence shown here is derived from an EMBL/GenBank/DDBJ whole genome shotgun (WGS) entry which is preliminary data.</text>
</comment>
<protein>
    <submittedName>
        <fullName evidence="1">Uncharacterized protein</fullName>
    </submittedName>
</protein>
<reference evidence="2" key="1">
    <citation type="submission" date="2017-09" db="EMBL/GenBank/DDBJ databases">
        <title>Depth-based differentiation of microbial function through sediment-hosted aquifers and enrichment of novel symbionts in the deep terrestrial subsurface.</title>
        <authorList>
            <person name="Probst A.J."/>
            <person name="Ladd B."/>
            <person name="Jarett J.K."/>
            <person name="Geller-Mcgrath D.E."/>
            <person name="Sieber C.M.K."/>
            <person name="Emerson J.B."/>
            <person name="Anantharaman K."/>
            <person name="Thomas B.C."/>
            <person name="Malmstrom R."/>
            <person name="Stieglmeier M."/>
            <person name="Klingl A."/>
            <person name="Woyke T."/>
            <person name="Ryan C.M."/>
            <person name="Banfield J.F."/>
        </authorList>
    </citation>
    <scope>NUCLEOTIDE SEQUENCE [LARGE SCALE GENOMIC DNA]</scope>
</reference>
<accession>A0A2M8KTW6</accession>
<evidence type="ECO:0000313" key="2">
    <source>
        <dbReference type="Proteomes" id="UP000231569"/>
    </source>
</evidence>
<dbReference type="EMBL" id="PFEE01000078">
    <property type="protein sequence ID" value="PJE63375.1"/>
    <property type="molecule type" value="Genomic_DNA"/>
</dbReference>
<dbReference type="InterPro" id="IPR024078">
    <property type="entry name" value="LmbE-like_dom_sf"/>
</dbReference>
<dbReference type="SUPFAM" id="SSF102588">
    <property type="entry name" value="LmbE-like"/>
    <property type="match status" value="1"/>
</dbReference>
<organism evidence="1 2">
    <name type="scientific">Candidatus Roizmanbacteria bacterium CG10_big_fil_rev_8_21_14_0_10_45_7</name>
    <dbReference type="NCBI Taxonomy" id="1974854"/>
    <lineage>
        <taxon>Bacteria</taxon>
        <taxon>Candidatus Roizmaniibacteriota</taxon>
    </lineage>
</organism>
<sequence>MTKKITKLMATVRPHLVITYDLSGLYGHPTIFSVLKLPTHMARDPSFDPYSLGIFLRGAVITAAAQVF</sequence>
<name>A0A2M8KTW6_9BACT</name>